<comment type="similarity">
    <text evidence="2 8">Belongs to the SAICAR synthetase family.</text>
</comment>
<keyword evidence="4 8" id="KW-0547">Nucleotide-binding</keyword>
<dbReference type="Gene3D" id="3.30.200.20">
    <property type="entry name" value="Phosphorylase Kinase, domain 1"/>
    <property type="match status" value="1"/>
</dbReference>
<evidence type="ECO:0000256" key="7">
    <source>
        <dbReference type="ARBA" id="ARBA00048475"/>
    </source>
</evidence>
<keyword evidence="3 8" id="KW-0436">Ligase</keyword>
<dbReference type="AlphaFoldDB" id="A0AA87MLL6"/>
<dbReference type="HAMAP" id="MF_00137">
    <property type="entry name" value="SAICAR_synth"/>
    <property type="match status" value="1"/>
</dbReference>
<proteinExistence type="inferred from homology"/>
<dbReference type="Pfam" id="PF01259">
    <property type="entry name" value="SAICAR_synt"/>
    <property type="match status" value="1"/>
</dbReference>
<evidence type="ECO:0000256" key="3">
    <source>
        <dbReference type="ARBA" id="ARBA00022598"/>
    </source>
</evidence>
<organism evidence="10 11">
    <name type="scientific">Leptospira mayottensis 200901122</name>
    <dbReference type="NCBI Taxonomy" id="1193010"/>
    <lineage>
        <taxon>Bacteria</taxon>
        <taxon>Pseudomonadati</taxon>
        <taxon>Spirochaetota</taxon>
        <taxon>Spirochaetia</taxon>
        <taxon>Leptospirales</taxon>
        <taxon>Leptospiraceae</taxon>
        <taxon>Leptospira</taxon>
    </lineage>
</organism>
<dbReference type="InterPro" id="IPR028923">
    <property type="entry name" value="SAICAR_synt/ADE2_N"/>
</dbReference>
<evidence type="ECO:0000313" key="10">
    <source>
        <dbReference type="EMBL" id="EKR98449.1"/>
    </source>
</evidence>
<accession>A0AA87MLL6</accession>
<reference evidence="10 11" key="1">
    <citation type="journal article" date="2014" name="Int. J. Syst. Evol. Microbiol.">
        <title>Leptospira mayottensis sp. nov., a pathogenic species of the genus Leptospira isolated from humans.</title>
        <authorList>
            <person name="Bourhy P."/>
            <person name="Collet L."/>
            <person name="Brisse S."/>
            <person name="Picardeau M."/>
        </authorList>
    </citation>
    <scope>NUCLEOTIDE SEQUENCE [LARGE SCALE GENOMIC DNA]</scope>
    <source>
        <strain evidence="10 11">200901122</strain>
    </source>
</reference>
<dbReference type="GO" id="GO:0006189">
    <property type="term" value="P:'de novo' IMP biosynthetic process"/>
    <property type="evidence" value="ECO:0007669"/>
    <property type="project" value="UniProtKB-UniRule"/>
</dbReference>
<dbReference type="InterPro" id="IPR001636">
    <property type="entry name" value="SAICAR_synth"/>
</dbReference>
<dbReference type="NCBIfam" id="TIGR00081">
    <property type="entry name" value="purC"/>
    <property type="match status" value="1"/>
</dbReference>
<comment type="catalytic activity">
    <reaction evidence="7 8">
        <text>5-amino-1-(5-phospho-D-ribosyl)imidazole-4-carboxylate + L-aspartate + ATP = (2S)-2-[5-amino-1-(5-phospho-beta-D-ribosyl)imidazole-4-carboxamido]succinate + ADP + phosphate + 2 H(+)</text>
        <dbReference type="Rhea" id="RHEA:22628"/>
        <dbReference type="ChEBI" id="CHEBI:15378"/>
        <dbReference type="ChEBI" id="CHEBI:29991"/>
        <dbReference type="ChEBI" id="CHEBI:30616"/>
        <dbReference type="ChEBI" id="CHEBI:43474"/>
        <dbReference type="ChEBI" id="CHEBI:58443"/>
        <dbReference type="ChEBI" id="CHEBI:77657"/>
        <dbReference type="ChEBI" id="CHEBI:456216"/>
        <dbReference type="EC" id="6.3.2.6"/>
    </reaction>
</comment>
<dbReference type="RefSeq" id="WP_002746846.1">
    <property type="nucleotide sequence ID" value="NZ_AKWM02000078.1"/>
</dbReference>
<dbReference type="PROSITE" id="PS01058">
    <property type="entry name" value="SAICAR_SYNTHETASE_2"/>
    <property type="match status" value="1"/>
</dbReference>
<dbReference type="PANTHER" id="PTHR43700:SF1">
    <property type="entry name" value="PHOSPHORIBOSYLAMINOIMIDAZOLE-SUCCINOCARBOXAMIDE SYNTHASE"/>
    <property type="match status" value="1"/>
</dbReference>
<dbReference type="Proteomes" id="UP000001343">
    <property type="component" value="Unassembled WGS sequence"/>
</dbReference>
<feature type="domain" description="SAICAR synthetase/ADE2 N-terminal" evidence="9">
    <location>
        <begin position="5"/>
        <end position="253"/>
    </location>
</feature>
<comment type="caution">
    <text evidence="10">The sequence shown here is derived from an EMBL/GenBank/DDBJ whole genome shotgun (WGS) entry which is preliminary data.</text>
</comment>
<dbReference type="EC" id="6.3.2.6" evidence="8"/>
<dbReference type="CDD" id="cd01414">
    <property type="entry name" value="SAICAR_synt_Sc"/>
    <property type="match status" value="1"/>
</dbReference>
<evidence type="ECO:0000256" key="5">
    <source>
        <dbReference type="ARBA" id="ARBA00022755"/>
    </source>
</evidence>
<protein>
    <recommendedName>
        <fullName evidence="8">Phosphoribosylaminoimidazole-succinocarboxamide synthase</fullName>
        <ecNumber evidence="8">6.3.2.6</ecNumber>
    </recommendedName>
    <alternativeName>
        <fullName evidence="8">SAICAR synthetase</fullName>
    </alternativeName>
</protein>
<dbReference type="GO" id="GO:0005524">
    <property type="term" value="F:ATP binding"/>
    <property type="evidence" value="ECO:0007669"/>
    <property type="project" value="UniProtKB-KW"/>
</dbReference>
<keyword evidence="5 8" id="KW-0658">Purine biosynthesis</keyword>
<dbReference type="Gene3D" id="3.30.470.20">
    <property type="entry name" value="ATP-grasp fold, B domain"/>
    <property type="match status" value="1"/>
</dbReference>
<gene>
    <name evidence="8 10" type="primary">purC</name>
    <name evidence="10" type="ORF">LEP1GSC125_1772</name>
</gene>
<dbReference type="InterPro" id="IPR018236">
    <property type="entry name" value="SAICAR_synthetase_CS"/>
</dbReference>
<evidence type="ECO:0000256" key="4">
    <source>
        <dbReference type="ARBA" id="ARBA00022741"/>
    </source>
</evidence>
<dbReference type="EMBL" id="AKWM02000078">
    <property type="protein sequence ID" value="EKR98449.1"/>
    <property type="molecule type" value="Genomic_DNA"/>
</dbReference>
<evidence type="ECO:0000256" key="2">
    <source>
        <dbReference type="ARBA" id="ARBA00010190"/>
    </source>
</evidence>
<dbReference type="NCBIfam" id="NF010568">
    <property type="entry name" value="PRK13961.1"/>
    <property type="match status" value="1"/>
</dbReference>
<sequence length="286" mass="32367">MNLPTYRGKVRDIYDLGDKLILSSSDRISAFDVVFPQTVPNKGKVLNRISTSWFEFFKNVPNHILETDVRNFPFPFRSREELEGRSVLVKKCKRIDYECVVRGYIAGSGWKEYRSEGTLAGVKLPSGLKESAKLPEPVFTPAVKNDQGHDENISEKEMENRIGKELFGILKEKSISIFLRASEVVDSAGIILCDTKFEFGILDGQVILIDELLTPDSSRYWSADTYSVGISPPSLDKQILRNYLEATSWNKIPPAPGLPAELIQELREKYQKIEDLILSCISQKSK</sequence>
<keyword evidence="6 8" id="KW-0067">ATP-binding</keyword>
<dbReference type="PANTHER" id="PTHR43700">
    <property type="entry name" value="PHOSPHORIBOSYLAMINOIMIDAZOLE-SUCCINOCARBOXAMIDE SYNTHASE"/>
    <property type="match status" value="1"/>
</dbReference>
<evidence type="ECO:0000256" key="8">
    <source>
        <dbReference type="HAMAP-Rule" id="MF_00137"/>
    </source>
</evidence>
<evidence type="ECO:0000313" key="11">
    <source>
        <dbReference type="Proteomes" id="UP000001343"/>
    </source>
</evidence>
<dbReference type="GO" id="GO:0005737">
    <property type="term" value="C:cytoplasm"/>
    <property type="evidence" value="ECO:0007669"/>
    <property type="project" value="TreeGrafter"/>
</dbReference>
<dbReference type="GO" id="GO:0004639">
    <property type="term" value="F:phosphoribosylaminoimidazolesuccinocarboxamide synthase activity"/>
    <property type="evidence" value="ECO:0007669"/>
    <property type="project" value="UniProtKB-UniRule"/>
</dbReference>
<comment type="pathway">
    <text evidence="1 8">Purine metabolism; IMP biosynthesis via de novo pathway; 5-amino-1-(5-phospho-D-ribosyl)imidazole-4-carboxamide from 5-amino-1-(5-phospho-D-ribosyl)imidazole-4-carboxylate: step 1/2.</text>
</comment>
<name>A0AA87MLL6_9LEPT</name>
<evidence type="ECO:0000256" key="1">
    <source>
        <dbReference type="ARBA" id="ARBA00004672"/>
    </source>
</evidence>
<dbReference type="SUPFAM" id="SSF56104">
    <property type="entry name" value="SAICAR synthase-like"/>
    <property type="match status" value="1"/>
</dbReference>
<evidence type="ECO:0000259" key="9">
    <source>
        <dbReference type="Pfam" id="PF01259"/>
    </source>
</evidence>
<dbReference type="FunFam" id="3.30.470.20:FF:000015">
    <property type="entry name" value="Phosphoribosylaminoimidazole-succinocarboxamide synthase"/>
    <property type="match status" value="1"/>
</dbReference>
<evidence type="ECO:0000256" key="6">
    <source>
        <dbReference type="ARBA" id="ARBA00022840"/>
    </source>
</evidence>